<gene>
    <name evidence="2" type="ORF">Thiowin_04658</name>
</gene>
<keyword evidence="3" id="KW-1185">Reference proteome</keyword>
<evidence type="ECO:0008006" key="4">
    <source>
        <dbReference type="Google" id="ProtNLM"/>
    </source>
</evidence>
<dbReference type="SUPFAM" id="SSF103247">
    <property type="entry name" value="TT1751-like"/>
    <property type="match status" value="1"/>
</dbReference>
<dbReference type="Proteomes" id="UP001432180">
    <property type="component" value="Chromosome"/>
</dbReference>
<dbReference type="InterPro" id="IPR035923">
    <property type="entry name" value="TT1751-like_sf"/>
</dbReference>
<organism evidence="2 3">
    <name type="scientific">Thiorhodovibrio winogradskyi</name>
    <dbReference type="NCBI Taxonomy" id="77007"/>
    <lineage>
        <taxon>Bacteria</taxon>
        <taxon>Pseudomonadati</taxon>
        <taxon>Pseudomonadota</taxon>
        <taxon>Gammaproteobacteria</taxon>
        <taxon>Chromatiales</taxon>
        <taxon>Chromatiaceae</taxon>
        <taxon>Thiorhodovibrio</taxon>
    </lineage>
</organism>
<proteinExistence type="predicted"/>
<keyword evidence="1" id="KW-0472">Membrane</keyword>
<name>A0ABZ0SHI8_9GAMM</name>
<dbReference type="EMBL" id="CP121472">
    <property type="protein sequence ID" value="WPL19527.1"/>
    <property type="molecule type" value="Genomic_DNA"/>
</dbReference>
<sequence>MHRDIRTMTNAKLIAFASLVSRLGGLAAKPRSPVVLHPGLSLAALVVMGLMLVGVGAQAEDDAQADPARQDAAAVYVSDNTFAEVMDGLRLAIEERGLVINNIMHMNEMLERTGADLAMDGALFGEARSVEFCSAVLSRRMIAEDPSRIVNCPFIIAVYSLPDEPDKTLVAHRRFGADELANSEVMPEVAQMLQEIAEQAVSW</sequence>
<evidence type="ECO:0000256" key="1">
    <source>
        <dbReference type="SAM" id="Phobius"/>
    </source>
</evidence>
<keyword evidence="1" id="KW-1133">Transmembrane helix</keyword>
<feature type="transmembrane region" description="Helical" evidence="1">
    <location>
        <begin position="38"/>
        <end position="59"/>
    </location>
</feature>
<evidence type="ECO:0000313" key="3">
    <source>
        <dbReference type="Proteomes" id="UP001432180"/>
    </source>
</evidence>
<protein>
    <recommendedName>
        <fullName evidence="4">DUF302 domain-containing protein</fullName>
    </recommendedName>
</protein>
<dbReference type="Gene3D" id="3.30.310.70">
    <property type="entry name" value="TT1751-like domain"/>
    <property type="match status" value="1"/>
</dbReference>
<evidence type="ECO:0000313" key="2">
    <source>
        <dbReference type="EMBL" id="WPL19527.1"/>
    </source>
</evidence>
<accession>A0ABZ0SHI8</accession>
<reference evidence="2 3" key="1">
    <citation type="journal article" date="2023" name="Microorganisms">
        <title>Thiorhodovibrio frisius and Trv. litoralis spp. nov., Two Novel Members from a Clade of Fastidious Purple Sulfur Bacteria That Exhibit Unique Red-Shifted Light-Harvesting Capabilities.</title>
        <authorList>
            <person name="Methner A."/>
            <person name="Kuzyk S.B."/>
            <person name="Petersen J."/>
            <person name="Bauer S."/>
            <person name="Brinkmann H."/>
            <person name="Sichau K."/>
            <person name="Wanner G."/>
            <person name="Wolf J."/>
            <person name="Neumann-Schaal M."/>
            <person name="Henke P."/>
            <person name="Tank M."/>
            <person name="Sproer C."/>
            <person name="Bunk B."/>
            <person name="Overmann J."/>
        </authorList>
    </citation>
    <scope>NUCLEOTIDE SEQUENCE [LARGE SCALE GENOMIC DNA]</scope>
    <source>
        <strain evidence="2 3">DSM 6702</strain>
    </source>
</reference>
<keyword evidence="1" id="KW-0812">Transmembrane</keyword>